<organism evidence="1 2">
    <name type="scientific">Pseudocercospora eumusae</name>
    <dbReference type="NCBI Taxonomy" id="321146"/>
    <lineage>
        <taxon>Eukaryota</taxon>
        <taxon>Fungi</taxon>
        <taxon>Dikarya</taxon>
        <taxon>Ascomycota</taxon>
        <taxon>Pezizomycotina</taxon>
        <taxon>Dothideomycetes</taxon>
        <taxon>Dothideomycetidae</taxon>
        <taxon>Mycosphaerellales</taxon>
        <taxon>Mycosphaerellaceae</taxon>
        <taxon>Pseudocercospora</taxon>
    </lineage>
</organism>
<sequence length="83" mass="9189">MDPKTTEQVLLRLGVIEAEAKRKPVTSLNGSGGTIFPRWVNNPLFAITPTRLKSVEAKSHIEPPLVPTTPTQVSYSNLYQQKT</sequence>
<dbReference type="AlphaFoldDB" id="A0A139HCV5"/>
<dbReference type="EMBL" id="LFZN01000076">
    <property type="protein sequence ID" value="KXT00290.1"/>
    <property type="molecule type" value="Genomic_DNA"/>
</dbReference>
<evidence type="ECO:0000313" key="2">
    <source>
        <dbReference type="Proteomes" id="UP000070133"/>
    </source>
</evidence>
<gene>
    <name evidence="1" type="ORF">AC578_6470</name>
</gene>
<dbReference type="Proteomes" id="UP000070133">
    <property type="component" value="Unassembled WGS sequence"/>
</dbReference>
<evidence type="ECO:0000313" key="1">
    <source>
        <dbReference type="EMBL" id="KXT00290.1"/>
    </source>
</evidence>
<name>A0A139HCV5_9PEZI</name>
<reference evidence="1 2" key="1">
    <citation type="submission" date="2015-07" db="EMBL/GenBank/DDBJ databases">
        <title>Comparative genomics of the Sigatoka disease complex on banana suggests a link between parallel evolutionary changes in Pseudocercospora fijiensis and Pseudocercospora eumusae and increased virulence on the banana host.</title>
        <authorList>
            <person name="Chang T.-C."/>
            <person name="Salvucci A."/>
            <person name="Crous P.W."/>
            <person name="Stergiopoulos I."/>
        </authorList>
    </citation>
    <scope>NUCLEOTIDE SEQUENCE [LARGE SCALE GENOMIC DNA]</scope>
    <source>
        <strain evidence="1 2">CBS 114824</strain>
    </source>
</reference>
<comment type="caution">
    <text evidence="1">The sequence shown here is derived from an EMBL/GenBank/DDBJ whole genome shotgun (WGS) entry which is preliminary data.</text>
</comment>
<keyword evidence="2" id="KW-1185">Reference proteome</keyword>
<dbReference type="OrthoDB" id="3634505at2759"/>
<protein>
    <submittedName>
        <fullName evidence="1">Uncharacterized protein</fullName>
    </submittedName>
</protein>
<proteinExistence type="predicted"/>
<accession>A0A139HCV5</accession>